<dbReference type="AlphaFoldDB" id="A0A2G6KBC7"/>
<dbReference type="Gene3D" id="3.10.450.490">
    <property type="match status" value="1"/>
</dbReference>
<evidence type="ECO:0000313" key="9">
    <source>
        <dbReference type="Proteomes" id="UP000230821"/>
    </source>
</evidence>
<keyword evidence="6" id="KW-0482">Metalloprotease</keyword>
<evidence type="ECO:0000256" key="1">
    <source>
        <dbReference type="ARBA" id="ARBA00022670"/>
    </source>
</evidence>
<keyword evidence="5" id="KW-0862">Zinc</keyword>
<dbReference type="Gene3D" id="2.60.120.430">
    <property type="entry name" value="Galactose-binding lectin"/>
    <property type="match status" value="1"/>
</dbReference>
<dbReference type="Gene3D" id="3.10.170.10">
    <property type="match status" value="1"/>
</dbReference>
<dbReference type="Pfam" id="PF07504">
    <property type="entry name" value="FTP"/>
    <property type="match status" value="1"/>
</dbReference>
<evidence type="ECO:0000256" key="6">
    <source>
        <dbReference type="ARBA" id="ARBA00023049"/>
    </source>
</evidence>
<comment type="caution">
    <text evidence="8">The sequence shown here is derived from an EMBL/GenBank/DDBJ whole genome shotgun (WGS) entry which is preliminary data.</text>
</comment>
<name>A0A2G6KBC7_9BACT</name>
<keyword evidence="4" id="KW-0378">Hydrolase</keyword>
<evidence type="ECO:0000256" key="2">
    <source>
        <dbReference type="ARBA" id="ARBA00022723"/>
    </source>
</evidence>
<dbReference type="InterPro" id="IPR001842">
    <property type="entry name" value="Peptidase_M36"/>
</dbReference>
<proteinExistence type="predicted"/>
<dbReference type="InterPro" id="IPR027268">
    <property type="entry name" value="Peptidase_M4/M1_CTD_sf"/>
</dbReference>
<dbReference type="PANTHER" id="PTHR33794:SF1">
    <property type="entry name" value="BACILLOLYSIN"/>
    <property type="match status" value="1"/>
</dbReference>
<evidence type="ECO:0000256" key="5">
    <source>
        <dbReference type="ARBA" id="ARBA00022833"/>
    </source>
</evidence>
<keyword evidence="1" id="KW-0645">Protease</keyword>
<dbReference type="PANTHER" id="PTHR33794">
    <property type="entry name" value="BACILLOLYSIN"/>
    <property type="match status" value="1"/>
</dbReference>
<accession>A0A2G6KBC7</accession>
<gene>
    <name evidence="8" type="ORF">CSA56_13675</name>
</gene>
<dbReference type="Proteomes" id="UP000230821">
    <property type="component" value="Unassembled WGS sequence"/>
</dbReference>
<feature type="domain" description="FTP" evidence="7">
    <location>
        <begin position="104"/>
        <end position="139"/>
    </location>
</feature>
<protein>
    <recommendedName>
        <fullName evidence="7">FTP domain-containing protein</fullName>
    </recommendedName>
</protein>
<dbReference type="GO" id="GO:0006508">
    <property type="term" value="P:proteolysis"/>
    <property type="evidence" value="ECO:0007669"/>
    <property type="project" value="UniProtKB-KW"/>
</dbReference>
<evidence type="ECO:0000256" key="3">
    <source>
        <dbReference type="ARBA" id="ARBA00022729"/>
    </source>
</evidence>
<dbReference type="InterPro" id="IPR050728">
    <property type="entry name" value="Zinc_Metalloprotease_M4"/>
</dbReference>
<evidence type="ECO:0000256" key="4">
    <source>
        <dbReference type="ARBA" id="ARBA00022801"/>
    </source>
</evidence>
<dbReference type="InterPro" id="IPR011096">
    <property type="entry name" value="FTP_domain"/>
</dbReference>
<evidence type="ECO:0000259" key="7">
    <source>
        <dbReference type="Pfam" id="PF07504"/>
    </source>
</evidence>
<keyword evidence="3" id="KW-0732">Signal</keyword>
<keyword evidence="2" id="KW-0479">Metal-binding</keyword>
<dbReference type="Pfam" id="PF02128">
    <property type="entry name" value="Peptidase_M36"/>
    <property type="match status" value="1"/>
</dbReference>
<dbReference type="Gene3D" id="1.10.390.10">
    <property type="entry name" value="Neutral Protease Domain 2"/>
    <property type="match status" value="1"/>
</dbReference>
<dbReference type="GO" id="GO:0004222">
    <property type="term" value="F:metalloendopeptidase activity"/>
    <property type="evidence" value="ECO:0007669"/>
    <property type="project" value="InterPro"/>
</dbReference>
<dbReference type="GO" id="GO:0005615">
    <property type="term" value="C:extracellular space"/>
    <property type="evidence" value="ECO:0007669"/>
    <property type="project" value="InterPro"/>
</dbReference>
<sequence>MFKADPKSRKLLTSFQSAASVQPRSRSVEASKTLYDNAPGRVTIRWNRRTGGVQSVRGILTEPGEGSGRDIADQFLADNRQLFGMPEENTGLRWGETKVHRSAQHVRYQQFYHDLPVVGATVTVHLDQANRVQMVNGNYCPNVEVKITPSPISTSVAIKAVLNVLQAEEHSSPDAELVIFSTGTHSICAYQVRLHANDPFGDWVFFVDAATGEIADSYNALHFVQGKGQVYNTNPRRDDTLISADLFDLNESQTLSGTYFRVKNATKGGQNASVTGPGAYDFLYSDAANTHFDEVMVYYHLNKVAKFFRNVGYDEHTNPMSVSVHVPNPDDGNPDYDNAYFSPFEQAFYFGHGDVLSDLAQEAAVIYHEYTHSVVDAAQSFMATPEAGALHEGYADYFACSLTNDPKIGEFAVQKSGEEFLRDLRSQRTYETMTNNDVHADGEIWGATCWKIRETLGRRIADLLVYDSLWYLPPNAAFLDACDGILEADAKFFGGEHVDTLQRIFTTQKITTEVSTKYTIASSAGHGGTIAPSGAISVSQGATQRFTVQADSGFRVRHVLVDDVSVGAVTQYAFEQIKRSHTIEAFFDNEMVTAYTISAKAGPGGVISPSGEMSVNQGGSQAFSIVPDAGHIIRHVLVDGNSVGAVREYTFDNVSAGHTIEALFEEGGLNERTIIVPGNQKWTDSGLELEVGDIVRFSALGTVIYDKRGNACGPGGTSWADSHEQQDPLWKKPHAGLIGKIEGIGAPFFIGDLYTVRAGSRGRLLLGINDFWYRGNSGEFSVRVKLLNKTS</sequence>
<dbReference type="SUPFAM" id="SSF55486">
    <property type="entry name" value="Metalloproteases ('zincins'), catalytic domain"/>
    <property type="match status" value="1"/>
</dbReference>
<dbReference type="GO" id="GO:0008270">
    <property type="term" value="F:zinc ion binding"/>
    <property type="evidence" value="ECO:0007669"/>
    <property type="project" value="InterPro"/>
</dbReference>
<evidence type="ECO:0000313" key="8">
    <source>
        <dbReference type="EMBL" id="PIE32974.1"/>
    </source>
</evidence>
<dbReference type="EMBL" id="PDSK01000105">
    <property type="protein sequence ID" value="PIE32974.1"/>
    <property type="molecule type" value="Genomic_DNA"/>
</dbReference>
<reference evidence="8 9" key="1">
    <citation type="submission" date="2017-10" db="EMBL/GenBank/DDBJ databases">
        <title>Novel microbial diversity and functional potential in the marine mammal oral microbiome.</title>
        <authorList>
            <person name="Dudek N.K."/>
            <person name="Sun C.L."/>
            <person name="Burstein D."/>
            <person name="Kantor R.S."/>
            <person name="Aliaga Goltsman D.S."/>
            <person name="Bik E.M."/>
            <person name="Thomas B.C."/>
            <person name="Banfield J.F."/>
            <person name="Relman D.A."/>
        </authorList>
    </citation>
    <scope>NUCLEOTIDE SEQUENCE [LARGE SCALE GENOMIC DNA]</scope>
    <source>
        <strain evidence="8">DOLJORAL78_47_16</strain>
    </source>
</reference>
<organism evidence="8 9">
    <name type="scientific">candidate division KSB3 bacterium</name>
    <dbReference type="NCBI Taxonomy" id="2044937"/>
    <lineage>
        <taxon>Bacteria</taxon>
        <taxon>candidate division KSB3</taxon>
    </lineage>
</organism>